<dbReference type="EMBL" id="JXYA01000063">
    <property type="protein sequence ID" value="KJZ05704.1"/>
    <property type="molecule type" value="Genomic_DNA"/>
</dbReference>
<sequence>MPHILVFDSGIGGTSVLTHIRNALPHADYSYVMDNQLLPYGLQSQQTIQQRLAGLIKWIDCEQRPVDMIVIACNTASTYALGATRQLTSIPIVGVVPAIKPAALASRAKHIGLLATPATSRNIYTQQLIQQFANECRVDLYQSTKLVELAEQFYWSGDIDHKQLVAEINQLKLSPELDHLVLGCTHFPIIAKPLSESIPESVTLIDSGTAIARRVCTLLAQDSAVKEDKGQAHCLAIKQGTMNWYATAQQVHTVERPEIKLINLDHE</sequence>
<dbReference type="UniPathway" id="UPA00219"/>
<keyword evidence="3 7" id="KW-0133">Cell shape</keyword>
<keyword evidence="5 7" id="KW-0413">Isomerase</keyword>
<accession>A0A0F4QEQ2</accession>
<dbReference type="GO" id="GO:0009252">
    <property type="term" value="P:peptidoglycan biosynthetic process"/>
    <property type="evidence" value="ECO:0007669"/>
    <property type="project" value="UniProtKB-UniRule"/>
</dbReference>
<dbReference type="HAMAP" id="MF_00258">
    <property type="entry name" value="Glu_racemase"/>
    <property type="match status" value="1"/>
</dbReference>
<comment type="catalytic activity">
    <reaction evidence="1 7">
        <text>L-glutamate = D-glutamate</text>
        <dbReference type="Rhea" id="RHEA:12813"/>
        <dbReference type="ChEBI" id="CHEBI:29985"/>
        <dbReference type="ChEBI" id="CHEBI:29986"/>
        <dbReference type="EC" id="5.1.1.3"/>
    </reaction>
</comment>
<dbReference type="GO" id="GO:0008360">
    <property type="term" value="P:regulation of cell shape"/>
    <property type="evidence" value="ECO:0007669"/>
    <property type="project" value="UniProtKB-KW"/>
</dbReference>
<dbReference type="PANTHER" id="PTHR21198:SF2">
    <property type="entry name" value="GLUTAMATE RACEMASE"/>
    <property type="match status" value="1"/>
</dbReference>
<keyword evidence="6 7" id="KW-0961">Cell wall biogenesis/degradation</keyword>
<feature type="binding site" evidence="7">
    <location>
        <begin position="8"/>
        <end position="9"/>
    </location>
    <ligand>
        <name>substrate</name>
    </ligand>
</feature>
<dbReference type="Gene3D" id="3.40.50.1860">
    <property type="match status" value="2"/>
</dbReference>
<evidence type="ECO:0000256" key="3">
    <source>
        <dbReference type="ARBA" id="ARBA00022960"/>
    </source>
</evidence>
<dbReference type="NCBIfam" id="TIGR00067">
    <property type="entry name" value="glut_race"/>
    <property type="match status" value="1"/>
</dbReference>
<feature type="active site" description="Proton donor/acceptor" evidence="7">
    <location>
        <position position="184"/>
    </location>
</feature>
<name>A0A0F4QEQ2_9GAMM</name>
<evidence type="ECO:0000256" key="6">
    <source>
        <dbReference type="ARBA" id="ARBA00023316"/>
    </source>
</evidence>
<evidence type="ECO:0000256" key="2">
    <source>
        <dbReference type="ARBA" id="ARBA00013090"/>
    </source>
</evidence>
<dbReference type="PANTHER" id="PTHR21198">
    <property type="entry name" value="GLUTAMATE RACEMASE"/>
    <property type="match status" value="1"/>
</dbReference>
<comment type="caution">
    <text evidence="8">The sequence shown here is derived from an EMBL/GenBank/DDBJ whole genome shotgun (WGS) entry which is preliminary data.</text>
</comment>
<comment type="similarity">
    <text evidence="7">Belongs to the aspartate/glutamate racemases family.</text>
</comment>
<dbReference type="AlphaFoldDB" id="A0A0F4QEQ2"/>
<dbReference type="GO" id="GO:0071555">
    <property type="term" value="P:cell wall organization"/>
    <property type="evidence" value="ECO:0007669"/>
    <property type="project" value="UniProtKB-KW"/>
</dbReference>
<feature type="binding site" evidence="7">
    <location>
        <begin position="74"/>
        <end position="75"/>
    </location>
    <ligand>
        <name>substrate</name>
    </ligand>
</feature>
<feature type="binding site" evidence="7">
    <location>
        <begin position="40"/>
        <end position="41"/>
    </location>
    <ligand>
        <name>substrate</name>
    </ligand>
</feature>
<dbReference type="InterPro" id="IPR001920">
    <property type="entry name" value="Asp/Glu_race"/>
</dbReference>
<dbReference type="PATRIC" id="fig|43658.5.peg.4548"/>
<reference evidence="8 9" key="1">
    <citation type="journal article" date="2015" name="BMC Genomics">
        <title>Genome mining reveals unlocked bioactive potential of marine Gram-negative bacteria.</title>
        <authorList>
            <person name="Machado H."/>
            <person name="Sonnenschein E.C."/>
            <person name="Melchiorsen J."/>
            <person name="Gram L."/>
        </authorList>
    </citation>
    <scope>NUCLEOTIDE SEQUENCE [LARGE SCALE GENOMIC DNA]</scope>
    <source>
        <strain evidence="8 9">S2471</strain>
    </source>
</reference>
<evidence type="ECO:0000256" key="7">
    <source>
        <dbReference type="HAMAP-Rule" id="MF_00258"/>
    </source>
</evidence>
<organism evidence="8 9">
    <name type="scientific">Pseudoalteromonas rubra</name>
    <dbReference type="NCBI Taxonomy" id="43658"/>
    <lineage>
        <taxon>Bacteria</taxon>
        <taxon>Pseudomonadati</taxon>
        <taxon>Pseudomonadota</taxon>
        <taxon>Gammaproteobacteria</taxon>
        <taxon>Alteromonadales</taxon>
        <taxon>Pseudoalteromonadaceae</taxon>
        <taxon>Pseudoalteromonas</taxon>
    </lineage>
</organism>
<dbReference type="InterPro" id="IPR018187">
    <property type="entry name" value="Asp/Glu_racemase_AS_1"/>
</dbReference>
<dbReference type="InterPro" id="IPR033134">
    <property type="entry name" value="Asp/Glu_racemase_AS_2"/>
</dbReference>
<feature type="active site" description="Proton donor/acceptor" evidence="7">
    <location>
        <position position="73"/>
    </location>
</feature>
<dbReference type="RefSeq" id="WP_046007031.1">
    <property type="nucleotide sequence ID" value="NZ_JXYA01000063.1"/>
</dbReference>
<dbReference type="Proteomes" id="UP000033452">
    <property type="component" value="Unassembled WGS sequence"/>
</dbReference>
<dbReference type="GO" id="GO:0008881">
    <property type="term" value="F:glutamate racemase activity"/>
    <property type="evidence" value="ECO:0007669"/>
    <property type="project" value="UniProtKB-UniRule"/>
</dbReference>
<keyword evidence="4 7" id="KW-0573">Peptidoglycan synthesis</keyword>
<dbReference type="SUPFAM" id="SSF53681">
    <property type="entry name" value="Aspartate/glutamate racemase"/>
    <property type="match status" value="2"/>
</dbReference>
<proteinExistence type="inferred from homology"/>
<comment type="function">
    <text evidence="7">Provides the (R)-glutamate required for cell wall biosynthesis.</text>
</comment>
<evidence type="ECO:0000256" key="5">
    <source>
        <dbReference type="ARBA" id="ARBA00023235"/>
    </source>
</evidence>
<feature type="binding site" evidence="7">
    <location>
        <begin position="185"/>
        <end position="186"/>
    </location>
    <ligand>
        <name>substrate</name>
    </ligand>
</feature>
<keyword evidence="9" id="KW-1185">Reference proteome</keyword>
<evidence type="ECO:0000256" key="4">
    <source>
        <dbReference type="ARBA" id="ARBA00022984"/>
    </source>
</evidence>
<evidence type="ECO:0000313" key="8">
    <source>
        <dbReference type="EMBL" id="KJZ05704.1"/>
    </source>
</evidence>
<comment type="pathway">
    <text evidence="7">Cell wall biogenesis; peptidoglycan biosynthesis.</text>
</comment>
<protein>
    <recommendedName>
        <fullName evidence="2 7">Glutamate racemase</fullName>
        <ecNumber evidence="2 7">5.1.1.3</ecNumber>
    </recommendedName>
</protein>
<evidence type="ECO:0000313" key="9">
    <source>
        <dbReference type="Proteomes" id="UP000033452"/>
    </source>
</evidence>
<dbReference type="OrthoDB" id="9801055at2"/>
<evidence type="ECO:0000256" key="1">
    <source>
        <dbReference type="ARBA" id="ARBA00001602"/>
    </source>
</evidence>
<dbReference type="InterPro" id="IPR004391">
    <property type="entry name" value="Glu_race"/>
</dbReference>
<dbReference type="FunFam" id="3.40.50.1860:FF:000001">
    <property type="entry name" value="Glutamate racemase"/>
    <property type="match status" value="1"/>
</dbReference>
<dbReference type="PROSITE" id="PS00923">
    <property type="entry name" value="ASP_GLU_RACEMASE_1"/>
    <property type="match status" value="1"/>
</dbReference>
<dbReference type="PROSITE" id="PS00924">
    <property type="entry name" value="ASP_GLU_RACEMASE_2"/>
    <property type="match status" value="1"/>
</dbReference>
<dbReference type="InterPro" id="IPR015942">
    <property type="entry name" value="Asp/Glu/hydantoin_racemase"/>
</dbReference>
<gene>
    <name evidence="7" type="primary">murI</name>
    <name evidence="8" type="ORF">TW77_21585</name>
</gene>
<dbReference type="Pfam" id="PF01177">
    <property type="entry name" value="Asp_Glu_race"/>
    <property type="match status" value="1"/>
</dbReference>
<dbReference type="EC" id="5.1.1.3" evidence="2 7"/>